<dbReference type="Proteomes" id="UP000030686">
    <property type="component" value="Unassembled WGS sequence"/>
</dbReference>
<evidence type="ECO:0000313" key="1">
    <source>
        <dbReference type="EMBL" id="CDM36169.1"/>
    </source>
</evidence>
<accession>W6QQ23</accession>
<sequence>MENEVSMAFILVRTMLIVITNHKYRVSSKRKISGDII</sequence>
<organism evidence="1 2">
    <name type="scientific">Penicillium roqueforti (strain FM164)</name>
    <dbReference type="NCBI Taxonomy" id="1365484"/>
    <lineage>
        <taxon>Eukaryota</taxon>
        <taxon>Fungi</taxon>
        <taxon>Dikarya</taxon>
        <taxon>Ascomycota</taxon>
        <taxon>Pezizomycotina</taxon>
        <taxon>Eurotiomycetes</taxon>
        <taxon>Eurotiomycetidae</taxon>
        <taxon>Eurotiales</taxon>
        <taxon>Aspergillaceae</taxon>
        <taxon>Penicillium</taxon>
    </lineage>
</organism>
<keyword evidence="2" id="KW-1185">Reference proteome</keyword>
<gene>
    <name evidence="1" type="ORF">PROQFM164_S05g000002</name>
</gene>
<dbReference type="EMBL" id="HG792019">
    <property type="protein sequence ID" value="CDM36169.1"/>
    <property type="molecule type" value="Genomic_DNA"/>
</dbReference>
<proteinExistence type="predicted"/>
<name>W6QQ23_PENRF</name>
<reference evidence="1" key="1">
    <citation type="journal article" date="2014" name="Nat. Commun.">
        <title>Multiple recent horizontal transfers of a large genomic region in cheese making fungi.</title>
        <authorList>
            <person name="Cheeseman K."/>
            <person name="Ropars J."/>
            <person name="Renault P."/>
            <person name="Dupont J."/>
            <person name="Gouzy J."/>
            <person name="Branca A."/>
            <person name="Abraham A.L."/>
            <person name="Ceppi M."/>
            <person name="Conseiller E."/>
            <person name="Debuchy R."/>
            <person name="Malagnac F."/>
            <person name="Goarin A."/>
            <person name="Silar P."/>
            <person name="Lacoste S."/>
            <person name="Sallet E."/>
            <person name="Bensimon A."/>
            <person name="Giraud T."/>
            <person name="Brygoo Y."/>
        </authorList>
    </citation>
    <scope>NUCLEOTIDE SEQUENCE [LARGE SCALE GENOMIC DNA]</scope>
    <source>
        <strain evidence="1">FM164</strain>
    </source>
</reference>
<protein>
    <submittedName>
        <fullName evidence="1">Uncharacterized protein</fullName>
    </submittedName>
</protein>
<evidence type="ECO:0000313" key="2">
    <source>
        <dbReference type="Proteomes" id="UP000030686"/>
    </source>
</evidence>
<dbReference type="AlphaFoldDB" id="W6QQ23"/>